<dbReference type="InterPro" id="IPR036291">
    <property type="entry name" value="NAD(P)-bd_dom_sf"/>
</dbReference>
<comment type="similarity">
    <text evidence="1">Belongs to the short-chain dehydrogenases/reductases (SDR) family.</text>
</comment>
<sequence>MSSISNLWTQTFPPAPRFTDLECQDLTGKVFIITGGTGGIGLELAQILYRKNGKVCITGRSSSVDKAAKIISEVKAKYTASTGELWFLSLDLNDLTTIKTSAEQFLVRASRLDVLWNNAGVMIPPSGSKTAQGHELQLGVHCLGHFLFTQLLSPILIKTAQISQPCTVRIIWLSSLAIERYAPTGGLVLDTLGHEEGLSQWVNYAQSKVGCYFLSVEMASRMRDRGVINLCANPGNVQTSIQRYVPKLQMMLLWKAVYGSYTELYAGLSPDITLQHSGRYIVPFGRLGVVRDDIQAQTQISGHGNATLSNKFLVWCEQQTEQFMS</sequence>
<evidence type="ECO:0000313" key="4">
    <source>
        <dbReference type="EMBL" id="KIM94095.1"/>
    </source>
</evidence>
<dbReference type="OrthoDB" id="191139at2759"/>
<reference evidence="5" key="2">
    <citation type="submission" date="2015-01" db="EMBL/GenBank/DDBJ databases">
        <title>Evolutionary Origins and Diversification of the Mycorrhizal Mutualists.</title>
        <authorList>
            <consortium name="DOE Joint Genome Institute"/>
            <consortium name="Mycorrhizal Genomics Consortium"/>
            <person name="Kohler A."/>
            <person name="Kuo A."/>
            <person name="Nagy L.G."/>
            <person name="Floudas D."/>
            <person name="Copeland A."/>
            <person name="Barry K.W."/>
            <person name="Cichocki N."/>
            <person name="Veneault-Fourrey C."/>
            <person name="LaButti K."/>
            <person name="Lindquist E.A."/>
            <person name="Lipzen A."/>
            <person name="Lundell T."/>
            <person name="Morin E."/>
            <person name="Murat C."/>
            <person name="Riley R."/>
            <person name="Ohm R."/>
            <person name="Sun H."/>
            <person name="Tunlid A."/>
            <person name="Henrissat B."/>
            <person name="Grigoriev I.V."/>
            <person name="Hibbett D.S."/>
            <person name="Martin F."/>
        </authorList>
    </citation>
    <scope>NUCLEOTIDE SEQUENCE [LARGE SCALE GENOMIC DNA]</scope>
    <source>
        <strain evidence="5">Zn</strain>
    </source>
</reference>
<dbReference type="PANTHER" id="PTHR24320">
    <property type="entry name" value="RETINOL DEHYDROGENASE"/>
    <property type="match status" value="1"/>
</dbReference>
<proteinExistence type="inferred from homology"/>
<dbReference type="SUPFAM" id="SSF51735">
    <property type="entry name" value="NAD(P)-binding Rossmann-fold domains"/>
    <property type="match status" value="1"/>
</dbReference>
<dbReference type="GO" id="GO:0016491">
    <property type="term" value="F:oxidoreductase activity"/>
    <property type="evidence" value="ECO:0007669"/>
    <property type="project" value="UniProtKB-KW"/>
</dbReference>
<evidence type="ECO:0000256" key="1">
    <source>
        <dbReference type="ARBA" id="ARBA00006484"/>
    </source>
</evidence>
<dbReference type="AlphaFoldDB" id="A0A0C3GD73"/>
<dbReference type="STRING" id="913774.A0A0C3GD73"/>
<protein>
    <recommendedName>
        <fullName evidence="6">Ketoreductase (KR) domain-containing protein</fullName>
    </recommendedName>
</protein>
<dbReference type="Pfam" id="PF00106">
    <property type="entry name" value="adh_short"/>
    <property type="match status" value="1"/>
</dbReference>
<evidence type="ECO:0000256" key="2">
    <source>
        <dbReference type="ARBA" id="ARBA00022857"/>
    </source>
</evidence>
<dbReference type="PRINTS" id="PR00081">
    <property type="entry name" value="GDHRDH"/>
</dbReference>
<evidence type="ECO:0000256" key="3">
    <source>
        <dbReference type="ARBA" id="ARBA00023002"/>
    </source>
</evidence>
<dbReference type="HOGENOM" id="CLU_010194_44_6_1"/>
<dbReference type="Gene3D" id="3.40.50.720">
    <property type="entry name" value="NAD(P)-binding Rossmann-like Domain"/>
    <property type="match status" value="1"/>
</dbReference>
<dbReference type="EMBL" id="KN832891">
    <property type="protein sequence ID" value="KIM94095.1"/>
    <property type="molecule type" value="Genomic_DNA"/>
</dbReference>
<keyword evidence="3" id="KW-0560">Oxidoreductase</keyword>
<reference evidence="4 5" key="1">
    <citation type="submission" date="2014-04" db="EMBL/GenBank/DDBJ databases">
        <authorList>
            <consortium name="DOE Joint Genome Institute"/>
            <person name="Kuo A."/>
            <person name="Martino E."/>
            <person name="Perotto S."/>
            <person name="Kohler A."/>
            <person name="Nagy L.G."/>
            <person name="Floudas D."/>
            <person name="Copeland A."/>
            <person name="Barry K.W."/>
            <person name="Cichocki N."/>
            <person name="Veneault-Fourrey C."/>
            <person name="LaButti K."/>
            <person name="Lindquist E.A."/>
            <person name="Lipzen A."/>
            <person name="Lundell T."/>
            <person name="Morin E."/>
            <person name="Murat C."/>
            <person name="Sun H."/>
            <person name="Tunlid A."/>
            <person name="Henrissat B."/>
            <person name="Grigoriev I.V."/>
            <person name="Hibbett D.S."/>
            <person name="Martin F."/>
            <person name="Nordberg H.P."/>
            <person name="Cantor M.N."/>
            <person name="Hua S.X."/>
        </authorList>
    </citation>
    <scope>NUCLEOTIDE SEQUENCE [LARGE SCALE GENOMIC DNA]</scope>
    <source>
        <strain evidence="4 5">Zn</strain>
    </source>
</reference>
<dbReference type="PANTHER" id="PTHR24320:SF236">
    <property type="entry name" value="SHORT-CHAIN DEHYDROGENASE-RELATED"/>
    <property type="match status" value="1"/>
</dbReference>
<dbReference type="InterPro" id="IPR002347">
    <property type="entry name" value="SDR_fam"/>
</dbReference>
<gene>
    <name evidence="4" type="ORF">OIDMADRAFT_136491</name>
</gene>
<name>A0A0C3GD73_OIDMZ</name>
<keyword evidence="2" id="KW-0521">NADP</keyword>
<evidence type="ECO:0000313" key="5">
    <source>
        <dbReference type="Proteomes" id="UP000054321"/>
    </source>
</evidence>
<evidence type="ECO:0008006" key="6">
    <source>
        <dbReference type="Google" id="ProtNLM"/>
    </source>
</evidence>
<dbReference type="InParanoid" id="A0A0C3GD73"/>
<accession>A0A0C3GD73</accession>
<dbReference type="Proteomes" id="UP000054321">
    <property type="component" value="Unassembled WGS sequence"/>
</dbReference>
<organism evidence="4 5">
    <name type="scientific">Oidiodendron maius (strain Zn)</name>
    <dbReference type="NCBI Taxonomy" id="913774"/>
    <lineage>
        <taxon>Eukaryota</taxon>
        <taxon>Fungi</taxon>
        <taxon>Dikarya</taxon>
        <taxon>Ascomycota</taxon>
        <taxon>Pezizomycotina</taxon>
        <taxon>Leotiomycetes</taxon>
        <taxon>Leotiomycetes incertae sedis</taxon>
        <taxon>Myxotrichaceae</taxon>
        <taxon>Oidiodendron</taxon>
    </lineage>
</organism>
<keyword evidence="5" id="KW-1185">Reference proteome</keyword>